<comment type="caution">
    <text evidence="2">The sequence shown here is derived from an EMBL/GenBank/DDBJ whole genome shotgun (WGS) entry which is preliminary data.</text>
</comment>
<name>A0A4Q2KBZ5_9FIRM</name>
<dbReference type="RefSeq" id="WP_129224037.1">
    <property type="nucleotide sequence ID" value="NZ_SDOZ01000002.1"/>
</dbReference>
<keyword evidence="1" id="KW-0812">Transmembrane</keyword>
<sequence length="233" mass="25365">MSTDILERIAEIAAEAGKGFQDAWALLLLVSPLALFAGYVIVYFSNAEARGRGKAAFVAFSDVCVFTFAALAVCAYAPEEAERAILYVGVALAAKAAYLVLYGALSLFPKKKSGPKPAAKPRVAEYVDMSEQFPPAVGAQRGSELKKVRCFTEPEYAGDEYDSYASDVRLDHIFSVVERLKCVSLGAGDRLEVQKYEDLLTVYKSKNALSSEEAQTLNDILASLLKMMAKYDL</sequence>
<dbReference type="Proteomes" id="UP000291269">
    <property type="component" value="Unassembled WGS sequence"/>
</dbReference>
<feature type="transmembrane region" description="Helical" evidence="1">
    <location>
        <begin position="56"/>
        <end position="78"/>
    </location>
</feature>
<evidence type="ECO:0000313" key="3">
    <source>
        <dbReference type="Proteomes" id="UP000291269"/>
    </source>
</evidence>
<evidence type="ECO:0000256" key="1">
    <source>
        <dbReference type="SAM" id="Phobius"/>
    </source>
</evidence>
<keyword evidence="1" id="KW-1133">Transmembrane helix</keyword>
<evidence type="ECO:0000313" key="2">
    <source>
        <dbReference type="EMBL" id="RXZ61390.1"/>
    </source>
</evidence>
<dbReference type="EMBL" id="SDOZ01000002">
    <property type="protein sequence ID" value="RXZ61390.1"/>
    <property type="molecule type" value="Genomic_DNA"/>
</dbReference>
<protein>
    <submittedName>
        <fullName evidence="2">Uncharacterized protein</fullName>
    </submittedName>
</protein>
<feature type="transmembrane region" description="Helical" evidence="1">
    <location>
        <begin position="23"/>
        <end position="44"/>
    </location>
</feature>
<keyword evidence="3" id="KW-1185">Reference proteome</keyword>
<keyword evidence="1" id="KW-0472">Membrane</keyword>
<feature type="transmembrane region" description="Helical" evidence="1">
    <location>
        <begin position="84"/>
        <end position="108"/>
    </location>
</feature>
<accession>A0A4Q2KBZ5</accession>
<gene>
    <name evidence="2" type="ORF">ESZ91_03095</name>
</gene>
<organism evidence="2 3">
    <name type="scientific">Candidatus Borkfalkia ceftriaxoniphila</name>
    <dbReference type="NCBI Taxonomy" id="2508949"/>
    <lineage>
        <taxon>Bacteria</taxon>
        <taxon>Bacillati</taxon>
        <taxon>Bacillota</taxon>
        <taxon>Clostridia</taxon>
        <taxon>Christensenellales</taxon>
        <taxon>Christensenellaceae</taxon>
        <taxon>Candidatus Borkfalkia</taxon>
    </lineage>
</organism>
<proteinExistence type="predicted"/>
<reference evidence="2 3" key="1">
    <citation type="journal article" date="2019" name="Gut">
        <title>Antibiotics-induced monodominance of a novel gut bacterial order.</title>
        <authorList>
            <person name="Hildebrand F."/>
            <person name="Moitinho-Silva L."/>
            <person name="Blasche S."/>
            <person name="Jahn M.T."/>
            <person name="Gossmann T.I."/>
            <person name="Heuerta-Cepas J."/>
            <person name="Hercog R."/>
            <person name="Luetge M."/>
            <person name="Bahram M."/>
            <person name="Pryszlak A."/>
            <person name="Alves R.J."/>
            <person name="Waszak S.M."/>
            <person name="Zhu A."/>
            <person name="Ye L."/>
            <person name="Costea P.I."/>
            <person name="Aalvink S."/>
            <person name="Belzer C."/>
            <person name="Forslund S.K."/>
            <person name="Sunagawa S."/>
            <person name="Hentschel U."/>
            <person name="Merten C."/>
            <person name="Patil K.R."/>
            <person name="Benes V."/>
            <person name="Bork P."/>
        </authorList>
    </citation>
    <scope>NUCLEOTIDE SEQUENCE [LARGE SCALE GENOMIC DNA]</scope>
    <source>
        <strain evidence="2 3">HDS1380</strain>
    </source>
</reference>
<dbReference type="AlphaFoldDB" id="A0A4Q2KBZ5"/>